<dbReference type="SMART" id="SM00609">
    <property type="entry name" value="VIT"/>
    <property type="match status" value="1"/>
</dbReference>
<sequence>MNRARAFGWTVSLLLLTAAALEARGAGLLVPEDKSLPPLAVKYLRVDVRVENQAAVTHVVQEFQNSTDSNLECTYIFPLPKGAAVSDFAMYVGGKRTKGELVEKEKARQIYEEIVRRTRDPALLEYMDGSLLRMRIFPVPAKGTQKVEVEYAEVVPMDGGLAEYVFPLRTGDKASQTLEDFTVAVRVKSETPLKSVYSPTHEVGVSRPNDYEAVAGVETKAAVLDRDFQLFWTVDKKDFG</sequence>
<evidence type="ECO:0000313" key="2">
    <source>
        <dbReference type="EMBL" id="GAG92364.1"/>
    </source>
</evidence>
<organism evidence="2">
    <name type="scientific">marine sediment metagenome</name>
    <dbReference type="NCBI Taxonomy" id="412755"/>
    <lineage>
        <taxon>unclassified sequences</taxon>
        <taxon>metagenomes</taxon>
        <taxon>ecological metagenomes</taxon>
    </lineage>
</organism>
<proteinExistence type="predicted"/>
<dbReference type="Pfam" id="PF08487">
    <property type="entry name" value="VIT"/>
    <property type="match status" value="1"/>
</dbReference>
<feature type="non-terminal residue" evidence="2">
    <location>
        <position position="240"/>
    </location>
</feature>
<gene>
    <name evidence="2" type="ORF">S01H4_50544</name>
</gene>
<dbReference type="PROSITE" id="PS51468">
    <property type="entry name" value="VIT"/>
    <property type="match status" value="1"/>
</dbReference>
<dbReference type="AlphaFoldDB" id="X1B995"/>
<comment type="caution">
    <text evidence="2">The sequence shown here is derived from an EMBL/GenBank/DDBJ whole genome shotgun (WGS) entry which is preliminary data.</text>
</comment>
<protein>
    <recommendedName>
        <fullName evidence="1">VIT domain-containing protein</fullName>
    </recommendedName>
</protein>
<dbReference type="EMBL" id="BART01028708">
    <property type="protein sequence ID" value="GAG92364.1"/>
    <property type="molecule type" value="Genomic_DNA"/>
</dbReference>
<evidence type="ECO:0000259" key="1">
    <source>
        <dbReference type="PROSITE" id="PS51468"/>
    </source>
</evidence>
<dbReference type="InterPro" id="IPR013694">
    <property type="entry name" value="VIT"/>
</dbReference>
<feature type="domain" description="VIT" evidence="1">
    <location>
        <begin position="25"/>
        <end position="153"/>
    </location>
</feature>
<accession>X1B995</accession>
<name>X1B995_9ZZZZ</name>
<dbReference type="PANTHER" id="PTHR45737">
    <property type="entry name" value="VON WILLEBRAND FACTOR A DOMAIN-CONTAINING PROTEIN 5A"/>
    <property type="match status" value="1"/>
</dbReference>
<dbReference type="PANTHER" id="PTHR45737:SF6">
    <property type="entry name" value="VON WILLEBRAND FACTOR A DOMAIN-CONTAINING PROTEIN 5A"/>
    <property type="match status" value="1"/>
</dbReference>
<reference evidence="2" key="1">
    <citation type="journal article" date="2014" name="Front. Microbiol.">
        <title>High frequency of phylogenetically diverse reductive dehalogenase-homologous genes in deep subseafloor sedimentary metagenomes.</title>
        <authorList>
            <person name="Kawai M."/>
            <person name="Futagami T."/>
            <person name="Toyoda A."/>
            <person name="Takaki Y."/>
            <person name="Nishi S."/>
            <person name="Hori S."/>
            <person name="Arai W."/>
            <person name="Tsubouchi T."/>
            <person name="Morono Y."/>
            <person name="Uchiyama I."/>
            <person name="Ito T."/>
            <person name="Fujiyama A."/>
            <person name="Inagaki F."/>
            <person name="Takami H."/>
        </authorList>
    </citation>
    <scope>NUCLEOTIDE SEQUENCE</scope>
    <source>
        <strain evidence="2">Expedition CK06-06</strain>
    </source>
</reference>